<dbReference type="Gene3D" id="1.10.150.50">
    <property type="entry name" value="Transcription Factor, Ets-1"/>
    <property type="match status" value="1"/>
</dbReference>
<dbReference type="EMBL" id="LNIX01000013">
    <property type="protein sequence ID" value="OXA47655.1"/>
    <property type="molecule type" value="Genomic_DNA"/>
</dbReference>
<dbReference type="InterPro" id="IPR013761">
    <property type="entry name" value="SAM/pointed_sf"/>
</dbReference>
<dbReference type="InterPro" id="IPR001660">
    <property type="entry name" value="SAM"/>
</dbReference>
<feature type="region of interest" description="Disordered" evidence="1">
    <location>
        <begin position="548"/>
        <end position="573"/>
    </location>
</feature>
<dbReference type="SUPFAM" id="SSF47769">
    <property type="entry name" value="SAM/Pointed domain"/>
    <property type="match status" value="1"/>
</dbReference>
<reference evidence="4 5" key="1">
    <citation type="submission" date="2015-12" db="EMBL/GenBank/DDBJ databases">
        <title>The genome of Folsomia candida.</title>
        <authorList>
            <person name="Faddeeva A."/>
            <person name="Derks M.F."/>
            <person name="Anvar Y."/>
            <person name="Smit S."/>
            <person name="Van Straalen N."/>
            <person name="Roelofs D."/>
        </authorList>
    </citation>
    <scope>NUCLEOTIDE SEQUENCE [LARGE SCALE GENOMIC DNA]</scope>
    <source>
        <strain evidence="4 5">VU population</strain>
        <tissue evidence="4">Whole body</tissue>
    </source>
</reference>
<dbReference type="InterPro" id="IPR016135">
    <property type="entry name" value="UBQ-conjugating_enzyme/RWD"/>
</dbReference>
<name>A0A226DQ68_FOLCA</name>
<comment type="caution">
    <text evidence="4">The sequence shown here is derived from an EMBL/GenBank/DDBJ whole genome shotgun (WGS) entry which is preliminary data.</text>
</comment>
<dbReference type="PROSITE" id="PS50105">
    <property type="entry name" value="SAM_DOMAIN"/>
    <property type="match status" value="1"/>
</dbReference>
<dbReference type="PANTHER" id="PTHR31025">
    <property type="entry name" value="SI:CH211-196P9.1-RELATED"/>
    <property type="match status" value="1"/>
</dbReference>
<gene>
    <name evidence="4" type="ORF">Fcan01_17562</name>
</gene>
<dbReference type="Pfam" id="PF00179">
    <property type="entry name" value="UQ_con"/>
    <property type="match status" value="1"/>
</dbReference>
<dbReference type="SUPFAM" id="SSF54495">
    <property type="entry name" value="UBC-like"/>
    <property type="match status" value="1"/>
</dbReference>
<sequence length="1122" mass="128246">MATQEVRRLLQQCGLEEYAKKFEENHITDDELLELSKEDLADLIPSIGHRSKLSKAIVKLKSGKELEEKDDEFLSPPKLEDFSGPESVIHFESCIAKLYASILESGKIPMVSCTKIMSVVKESIAEVIKISEFRNSYNGNPTKYSPVRDLLAVFDQFSSRYKMDKYLLSRNFMIEPKEIVLDTDISFQSRSLGSRKQEYKNVTMQYISIKKSIQQLLRKPGLFSILQTNSNFNGENFSCFRDGKFVRDFNQPRETIFINLYYDDAEVANPLGSKSGKHKLANFYFSIIDLPQHLLSKLDNVILVASLKTEDLKLCSPNSVLRVITNELKELWEEGILFVHNGEQINLKIALAQDMIRKPLKPKHHHMLHYSSAIKQIGPLRQFWSMPFEARHKFFKTTAHVLLSLETFSPHSFACNDYESINLADTIENELLLGKFSKLATDQIVVTTKITKNGSDFEVGGYILLEYCREMPIFGRIDRIILDNDDCHFVVKKFSSEYIAQYAGYKLYESGLSILIDSNDDSQSSVFSGSILDEAEIRERGLNISPTLFSKPERKRNPPNFQPSNLFEDISPNHEELTTREPIINESSQGEIINQISDPIPIEIDGSFLQLHSTDELESGPLHQINFSNNKSNVLNVPTMQKKFYGFSIQSVLLGTESTRRILNEKIPAKRMLIREDRIAVTNALVDALIANLGVSPSKEALHQLALDLVTSYPELGDSRKKNFGSTMWFQNITHGSGSPGYLMERIKNQRKKLESRKNTDYHDETDILSSCWDSELDDDNPEPDEKVLEFLRQNKGQDVLPTMKSSTFMRRTVIREEMQQNLVGFRRIPSILPRLFDIKGMIVEDFNSRHPRLSLVMYERWPKASKLLLTYAEESGVDYQKKLDIRKPRCDLTGDDIALIAFSLLPHILPSCARKINPAPTGDNNISQSDSGPKPKRVKRSIKATDLDARNSLIIFRSNTVLSKQYSNKGYRLTVPLWKRYSAEEMALKRWRKDVDEVLKLKTLENCNLSEIMETTDKLNPFNLTMTLTLNNRPYNGQSVKLVIRAEPDYPFKSPRANFLTEMYHPNINKGPGGLLDMDMVCPSTRAWKLNTTLTEFVSAVIQVLNKPTSRHVLRADISKE</sequence>
<dbReference type="InterPro" id="IPR000608">
    <property type="entry name" value="UBC"/>
</dbReference>
<protein>
    <submittedName>
        <fullName evidence="4">Ubiquitin-conjugating enzyme E2 L3</fullName>
    </submittedName>
</protein>
<evidence type="ECO:0000259" key="2">
    <source>
        <dbReference type="PROSITE" id="PS50105"/>
    </source>
</evidence>
<evidence type="ECO:0000256" key="1">
    <source>
        <dbReference type="SAM" id="MobiDB-lite"/>
    </source>
</evidence>
<dbReference type="PANTHER" id="PTHR31025:SF9">
    <property type="entry name" value="SI:DKEY-286J15.1"/>
    <property type="match status" value="1"/>
</dbReference>
<dbReference type="SMART" id="SM00454">
    <property type="entry name" value="SAM"/>
    <property type="match status" value="1"/>
</dbReference>
<organism evidence="4 5">
    <name type="scientific">Folsomia candida</name>
    <name type="common">Springtail</name>
    <dbReference type="NCBI Taxonomy" id="158441"/>
    <lineage>
        <taxon>Eukaryota</taxon>
        <taxon>Metazoa</taxon>
        <taxon>Ecdysozoa</taxon>
        <taxon>Arthropoda</taxon>
        <taxon>Hexapoda</taxon>
        <taxon>Collembola</taxon>
        <taxon>Entomobryomorpha</taxon>
        <taxon>Isotomoidea</taxon>
        <taxon>Isotomidae</taxon>
        <taxon>Proisotominae</taxon>
        <taxon>Folsomia</taxon>
    </lineage>
</organism>
<dbReference type="OrthoDB" id="8963080at2759"/>
<dbReference type="CDD" id="cd09487">
    <property type="entry name" value="SAM_superfamily"/>
    <property type="match status" value="1"/>
</dbReference>
<feature type="region of interest" description="Disordered" evidence="1">
    <location>
        <begin position="920"/>
        <end position="943"/>
    </location>
</feature>
<evidence type="ECO:0000313" key="4">
    <source>
        <dbReference type="EMBL" id="OXA47655.1"/>
    </source>
</evidence>
<accession>A0A226DQ68</accession>
<dbReference type="Proteomes" id="UP000198287">
    <property type="component" value="Unassembled WGS sequence"/>
</dbReference>
<evidence type="ECO:0000259" key="3">
    <source>
        <dbReference type="PROSITE" id="PS50127"/>
    </source>
</evidence>
<dbReference type="AlphaFoldDB" id="A0A226DQ68"/>
<keyword evidence="5" id="KW-1185">Reference proteome</keyword>
<dbReference type="PROSITE" id="PS50127">
    <property type="entry name" value="UBC_2"/>
    <property type="match status" value="1"/>
</dbReference>
<dbReference type="Pfam" id="PF00536">
    <property type="entry name" value="SAM_1"/>
    <property type="match status" value="1"/>
</dbReference>
<feature type="compositionally biased region" description="Polar residues" evidence="1">
    <location>
        <begin position="923"/>
        <end position="932"/>
    </location>
</feature>
<dbReference type="STRING" id="158441.A0A226DQ68"/>
<proteinExistence type="predicted"/>
<dbReference type="Gene3D" id="3.10.110.10">
    <property type="entry name" value="Ubiquitin Conjugating Enzyme"/>
    <property type="match status" value="1"/>
</dbReference>
<evidence type="ECO:0000313" key="5">
    <source>
        <dbReference type="Proteomes" id="UP000198287"/>
    </source>
</evidence>
<feature type="domain" description="UBC core" evidence="3">
    <location>
        <begin position="987"/>
        <end position="1122"/>
    </location>
</feature>
<feature type="domain" description="SAM" evidence="2">
    <location>
        <begin position="1"/>
        <end position="63"/>
    </location>
</feature>